<gene>
    <name evidence="1" type="ORF">CLCR_07586</name>
</gene>
<protein>
    <submittedName>
        <fullName evidence="1">Uncharacterized protein</fullName>
    </submittedName>
</protein>
<name>A0A1C1CQH3_9EURO</name>
<dbReference type="OrthoDB" id="4141460at2759"/>
<keyword evidence="2" id="KW-1185">Reference proteome</keyword>
<reference evidence="2" key="1">
    <citation type="submission" date="2015-07" db="EMBL/GenBank/DDBJ databases">
        <authorList>
            <person name="Teixeira M.M."/>
            <person name="Souza R.C."/>
            <person name="Almeida L.G."/>
            <person name="Vicente V.A."/>
            <person name="de Hoog S."/>
            <person name="Bocca A.L."/>
            <person name="de Almeida S.R."/>
            <person name="Vasconcelos A.T."/>
            <person name="Felipe M.S."/>
        </authorList>
    </citation>
    <scope>NUCLEOTIDE SEQUENCE [LARGE SCALE GENOMIC DNA]</scope>
    <source>
        <strain evidence="2">KSF</strain>
    </source>
</reference>
<dbReference type="Proteomes" id="UP000094526">
    <property type="component" value="Unassembled WGS sequence"/>
</dbReference>
<dbReference type="VEuPathDB" id="FungiDB:CLCR_07586"/>
<sequence>MVGIGDNLPTLSLGAIPDANGTMVPATVDRLRQRNLTCSRSTQHDCCIPALLNELGNYRADFTRPLQVLCHRLRWNFALLCRIAIEWQARNSSEERLFGSDLTVVVTESLWRDETGRRDEWDRCTQGEYQEALGKFLQDIRGCLPPTTMSGKGGPGAHGNISPTTSFVHDKAEKFTVQVESIGVE</sequence>
<dbReference type="AlphaFoldDB" id="A0A1C1CQH3"/>
<evidence type="ECO:0000313" key="1">
    <source>
        <dbReference type="EMBL" id="OCT50721.1"/>
    </source>
</evidence>
<proteinExistence type="predicted"/>
<accession>A0A1C1CQH3</accession>
<evidence type="ECO:0000313" key="2">
    <source>
        <dbReference type="Proteomes" id="UP000094526"/>
    </source>
</evidence>
<comment type="caution">
    <text evidence="1">The sequence shown here is derived from an EMBL/GenBank/DDBJ whole genome shotgun (WGS) entry which is preliminary data.</text>
</comment>
<dbReference type="EMBL" id="LGRB01000010">
    <property type="protein sequence ID" value="OCT50721.1"/>
    <property type="molecule type" value="Genomic_DNA"/>
</dbReference>
<organism evidence="1 2">
    <name type="scientific">Cladophialophora carrionii</name>
    <dbReference type="NCBI Taxonomy" id="86049"/>
    <lineage>
        <taxon>Eukaryota</taxon>
        <taxon>Fungi</taxon>
        <taxon>Dikarya</taxon>
        <taxon>Ascomycota</taxon>
        <taxon>Pezizomycotina</taxon>
        <taxon>Eurotiomycetes</taxon>
        <taxon>Chaetothyriomycetidae</taxon>
        <taxon>Chaetothyriales</taxon>
        <taxon>Herpotrichiellaceae</taxon>
        <taxon>Cladophialophora</taxon>
    </lineage>
</organism>